<gene>
    <name evidence="2" type="ORF">YM304_36530</name>
</gene>
<name>A0A6C7EB48_ILUCY</name>
<protein>
    <submittedName>
        <fullName evidence="2">Uncharacterized protein</fullName>
    </submittedName>
</protein>
<organism evidence="2 3">
    <name type="scientific">Ilumatobacter coccineus (strain NBRC 103263 / KCTC 29153 / YM16-304)</name>
    <dbReference type="NCBI Taxonomy" id="1313172"/>
    <lineage>
        <taxon>Bacteria</taxon>
        <taxon>Bacillati</taxon>
        <taxon>Actinomycetota</taxon>
        <taxon>Acidimicrobiia</taxon>
        <taxon>Acidimicrobiales</taxon>
        <taxon>Ilumatobacteraceae</taxon>
        <taxon>Ilumatobacter</taxon>
    </lineage>
</organism>
<feature type="region of interest" description="Disordered" evidence="1">
    <location>
        <begin position="61"/>
        <end position="85"/>
    </location>
</feature>
<dbReference type="EMBL" id="AP012057">
    <property type="protein sequence ID" value="BAN03967.1"/>
    <property type="molecule type" value="Genomic_DNA"/>
</dbReference>
<dbReference type="KEGG" id="aym:YM304_36530"/>
<sequence>MRPSRLRLADTDDQSSIASIEVPIDGEHVTVALTELRPLRRAEVSDAVLAGLEPHLQASADHDADDAAGLRSSAGLPVSTGDATTSTGPVRVALVAGELQPGRFVVDLLGHVRLGDEERWHGAGYVLVRPSSDPAVTGAHPQLHGFHDPPQKSIYSDRGYARRWREPLPDSLRLDLFALDDAAEPTDVLSAGYLQANGIFVSTALADDLRGFTISNGHWFDAVATRRGEQHRLQFLQLLPSGAIDFERSTFRIDGGIHHSIREVVQLDDLDAVEALRAELVRSQHRPALVPDSIVMASHPDLFSVPASTDIAMSIGLLTGLNERGRTGIDVVVPDYPLG</sequence>
<evidence type="ECO:0000313" key="3">
    <source>
        <dbReference type="Proteomes" id="UP000011863"/>
    </source>
</evidence>
<proteinExistence type="predicted"/>
<evidence type="ECO:0000256" key="1">
    <source>
        <dbReference type="SAM" id="MobiDB-lite"/>
    </source>
</evidence>
<dbReference type="Proteomes" id="UP000011863">
    <property type="component" value="Chromosome"/>
</dbReference>
<dbReference type="AlphaFoldDB" id="A0A6C7EB48"/>
<reference evidence="2 3" key="1">
    <citation type="journal article" date="2013" name="Int. J. Syst. Evol. Microbiol.">
        <title>Ilumatobacter nonamiense sp. nov. and Ilumatobacter coccineum sp. nov., isolated from seashore sand.</title>
        <authorList>
            <person name="Matsumoto A."/>
            <person name="Kasai H."/>
            <person name="Matsuo Y."/>
            <person name="Shizuri Y."/>
            <person name="Ichikawa N."/>
            <person name="Fujita N."/>
            <person name="Omura S."/>
            <person name="Takahashi Y."/>
        </authorList>
    </citation>
    <scope>NUCLEOTIDE SEQUENCE [LARGE SCALE GENOMIC DNA]</scope>
    <source>
        <strain evidence="3">NBRC 103263 / KCTC 29153 / YM16-304</strain>
    </source>
</reference>
<evidence type="ECO:0000313" key="2">
    <source>
        <dbReference type="EMBL" id="BAN03967.1"/>
    </source>
</evidence>
<accession>A0A6C7EB48</accession>
<keyword evidence="3" id="KW-1185">Reference proteome</keyword>
<dbReference type="RefSeq" id="WP_015443214.1">
    <property type="nucleotide sequence ID" value="NC_020520.1"/>
</dbReference>